<feature type="transmembrane region" description="Helical" evidence="8">
    <location>
        <begin position="211"/>
        <end position="237"/>
    </location>
</feature>
<evidence type="ECO:0000256" key="2">
    <source>
        <dbReference type="ARBA" id="ARBA00004651"/>
    </source>
</evidence>
<protein>
    <recommendedName>
        <fullName evidence="10">Flagellar biosynthetic protein FliR</fullName>
    </recommendedName>
</protein>
<dbReference type="InterPro" id="IPR002010">
    <property type="entry name" value="T3SS_IM_R"/>
</dbReference>
<dbReference type="GO" id="GO:0009425">
    <property type="term" value="C:bacterial-type flagellum basal body"/>
    <property type="evidence" value="ECO:0007669"/>
    <property type="project" value="UniProtKB-SubCell"/>
</dbReference>
<organism evidence="9">
    <name type="scientific">marine metagenome</name>
    <dbReference type="NCBI Taxonomy" id="408172"/>
    <lineage>
        <taxon>unclassified sequences</taxon>
        <taxon>metagenomes</taxon>
        <taxon>ecological metagenomes</taxon>
    </lineage>
</organism>
<keyword evidence="4 8" id="KW-0812">Transmembrane</keyword>
<feature type="transmembrane region" description="Helical" evidence="8">
    <location>
        <begin position="12"/>
        <end position="32"/>
    </location>
</feature>
<feature type="transmembrane region" description="Helical" evidence="8">
    <location>
        <begin position="172"/>
        <end position="205"/>
    </location>
</feature>
<feature type="transmembrane region" description="Helical" evidence="8">
    <location>
        <begin position="131"/>
        <end position="151"/>
    </location>
</feature>
<dbReference type="PANTHER" id="PTHR30065:SF1">
    <property type="entry name" value="SURFACE PRESENTATION OF ANTIGENS PROTEIN SPAR"/>
    <property type="match status" value="1"/>
</dbReference>
<comment type="subcellular location">
    <subcellularLocation>
        <location evidence="1">Bacterial flagellum basal body</location>
    </subcellularLocation>
    <subcellularLocation>
        <location evidence="2">Cell membrane</location>
        <topology evidence="2">Multi-pass membrane protein</topology>
    </subcellularLocation>
</comment>
<feature type="transmembrane region" description="Helical" evidence="8">
    <location>
        <begin position="39"/>
        <end position="57"/>
    </location>
</feature>
<dbReference type="AlphaFoldDB" id="A0A382UC79"/>
<dbReference type="PRINTS" id="PR00953">
    <property type="entry name" value="TYPE3IMRPROT"/>
</dbReference>
<evidence type="ECO:0000313" key="9">
    <source>
        <dbReference type="EMBL" id="SVD31853.1"/>
    </source>
</evidence>
<proteinExistence type="predicted"/>
<keyword evidence="7" id="KW-0975">Bacterial flagellum</keyword>
<dbReference type="GO" id="GO:0005886">
    <property type="term" value="C:plasma membrane"/>
    <property type="evidence" value="ECO:0007669"/>
    <property type="project" value="UniProtKB-SubCell"/>
</dbReference>
<evidence type="ECO:0000256" key="3">
    <source>
        <dbReference type="ARBA" id="ARBA00022475"/>
    </source>
</evidence>
<dbReference type="Pfam" id="PF01311">
    <property type="entry name" value="Bac_export_1"/>
    <property type="match status" value="1"/>
</dbReference>
<keyword evidence="5 8" id="KW-1133">Transmembrane helix</keyword>
<evidence type="ECO:0000256" key="4">
    <source>
        <dbReference type="ARBA" id="ARBA00022692"/>
    </source>
</evidence>
<evidence type="ECO:0000256" key="7">
    <source>
        <dbReference type="ARBA" id="ARBA00023143"/>
    </source>
</evidence>
<dbReference type="GO" id="GO:0006605">
    <property type="term" value="P:protein targeting"/>
    <property type="evidence" value="ECO:0007669"/>
    <property type="project" value="InterPro"/>
</dbReference>
<evidence type="ECO:0000256" key="5">
    <source>
        <dbReference type="ARBA" id="ARBA00022989"/>
    </source>
</evidence>
<gene>
    <name evidence="9" type="ORF">METZ01_LOCUS384707</name>
</gene>
<dbReference type="PANTHER" id="PTHR30065">
    <property type="entry name" value="FLAGELLAR BIOSYNTHETIC PROTEIN FLIR"/>
    <property type="match status" value="1"/>
</dbReference>
<dbReference type="EMBL" id="UINC01143118">
    <property type="protein sequence ID" value="SVD31853.1"/>
    <property type="molecule type" value="Genomic_DNA"/>
</dbReference>
<dbReference type="InterPro" id="IPR006303">
    <property type="entry name" value="FliR"/>
</dbReference>
<name>A0A382UC79_9ZZZZ</name>
<dbReference type="NCBIfam" id="TIGR01400">
    <property type="entry name" value="fliR"/>
    <property type="match status" value="1"/>
</dbReference>
<evidence type="ECO:0000256" key="1">
    <source>
        <dbReference type="ARBA" id="ARBA00004117"/>
    </source>
</evidence>
<feature type="transmembrane region" description="Helical" evidence="8">
    <location>
        <begin position="69"/>
        <end position="87"/>
    </location>
</feature>
<evidence type="ECO:0000256" key="6">
    <source>
        <dbReference type="ARBA" id="ARBA00023136"/>
    </source>
</evidence>
<accession>A0A382UC79</accession>
<evidence type="ECO:0000256" key="8">
    <source>
        <dbReference type="SAM" id="Phobius"/>
    </source>
</evidence>
<keyword evidence="6 8" id="KW-0472">Membrane</keyword>
<sequence length="246" mass="27086">MPNLFNYDAGELLIFILVLVRISGIIATAPMLGSNNIPLQIKAVLVLILGLIIQPFIEFPRVLPDQPSEYVLLIFSEMLIGLVMGLVGRFMFAAIEFAGTVVGFQMGLSMANMFDPMSEQQISMLARFETAIAMLVFLMMDLHLIIVQAMVRSYSLLPPGGANMNNDLAREILNLSAGVFSIGFQIGAPLIIALFLSNMIIGLLARSVPQIQIFVVGFPLTLLLGFVFLMFGMPFLVKAFRRMFGM</sequence>
<feature type="non-terminal residue" evidence="9">
    <location>
        <position position="246"/>
    </location>
</feature>
<evidence type="ECO:0008006" key="10">
    <source>
        <dbReference type="Google" id="ProtNLM"/>
    </source>
</evidence>
<reference evidence="9" key="1">
    <citation type="submission" date="2018-05" db="EMBL/GenBank/DDBJ databases">
        <authorList>
            <person name="Lanie J.A."/>
            <person name="Ng W.-L."/>
            <person name="Kazmierczak K.M."/>
            <person name="Andrzejewski T.M."/>
            <person name="Davidsen T.M."/>
            <person name="Wayne K.J."/>
            <person name="Tettelin H."/>
            <person name="Glass J.I."/>
            <person name="Rusch D."/>
            <person name="Podicherti R."/>
            <person name="Tsui H.-C.T."/>
            <person name="Winkler M.E."/>
        </authorList>
    </citation>
    <scope>NUCLEOTIDE SEQUENCE</scope>
</reference>
<dbReference type="GO" id="GO:0044780">
    <property type="term" value="P:bacterial-type flagellum assembly"/>
    <property type="evidence" value="ECO:0007669"/>
    <property type="project" value="InterPro"/>
</dbReference>
<keyword evidence="3" id="KW-1003">Cell membrane</keyword>